<dbReference type="GO" id="GO:0008432">
    <property type="term" value="F:JUN kinase binding"/>
    <property type="evidence" value="ECO:0007669"/>
    <property type="project" value="TreeGrafter"/>
</dbReference>
<dbReference type="PANTHER" id="PTHR13886:SF4">
    <property type="entry name" value="JNK-INTERACTING PROTEIN 3"/>
    <property type="match status" value="1"/>
</dbReference>
<keyword evidence="4 9" id="KW-0175">Coiled coil</keyword>
<dbReference type="PANTHER" id="PTHR13886">
    <property type="entry name" value="JNK/SAPK-ASSOCIATED PROTEIN"/>
    <property type="match status" value="1"/>
</dbReference>
<feature type="domain" description="RH2" evidence="12">
    <location>
        <begin position="418"/>
        <end position="485"/>
    </location>
</feature>
<dbReference type="GO" id="GO:0019894">
    <property type="term" value="F:kinesin binding"/>
    <property type="evidence" value="ECO:0007669"/>
    <property type="project" value="TreeGrafter"/>
</dbReference>
<dbReference type="EMBL" id="OC917065">
    <property type="protein sequence ID" value="CAD7646029.1"/>
    <property type="molecule type" value="Genomic_DNA"/>
</dbReference>
<evidence type="ECO:0000256" key="7">
    <source>
        <dbReference type="ARBA" id="ARBA00069747"/>
    </source>
</evidence>
<comment type="subunit">
    <text evidence="6">Forms homo- and heterooligomeric complexes. Binds the TPR motif-containing C-terminal of kinesin light chain, Klc. Pre-assembled syd scaffolding complexes are then transported as a cargo of kinesin, to the required subcellular location.</text>
</comment>
<dbReference type="InterPro" id="IPR011047">
    <property type="entry name" value="Quinoprotein_ADH-like_sf"/>
</dbReference>
<dbReference type="OrthoDB" id="6503116at2759"/>
<feature type="region of interest" description="Disordered" evidence="10">
    <location>
        <begin position="1"/>
        <end position="23"/>
    </location>
</feature>
<feature type="region of interest" description="Disordered" evidence="10">
    <location>
        <begin position="477"/>
        <end position="506"/>
    </location>
</feature>
<evidence type="ECO:0000259" key="11">
    <source>
        <dbReference type="PROSITE" id="PS51776"/>
    </source>
</evidence>
<feature type="domain" description="RH1" evidence="11">
    <location>
        <begin position="35"/>
        <end position="125"/>
    </location>
</feature>
<evidence type="ECO:0000256" key="8">
    <source>
        <dbReference type="ARBA" id="ARBA00082388"/>
    </source>
</evidence>
<dbReference type="PROSITE" id="PS00469">
    <property type="entry name" value="NDPK"/>
    <property type="match status" value="1"/>
</dbReference>
<evidence type="ECO:0000313" key="14">
    <source>
        <dbReference type="Proteomes" id="UP000728032"/>
    </source>
</evidence>
<evidence type="ECO:0000256" key="10">
    <source>
        <dbReference type="SAM" id="MobiDB-lite"/>
    </source>
</evidence>
<feature type="region of interest" description="Disordered" evidence="10">
    <location>
        <begin position="625"/>
        <end position="654"/>
    </location>
</feature>
<feature type="compositionally biased region" description="Basic and acidic residues" evidence="10">
    <location>
        <begin position="750"/>
        <end position="787"/>
    </location>
</feature>
<keyword evidence="14" id="KW-1185">Reference proteome</keyword>
<evidence type="ECO:0000256" key="3">
    <source>
        <dbReference type="ARBA" id="ARBA00022490"/>
    </source>
</evidence>
<dbReference type="AlphaFoldDB" id="A0A7R9LRT5"/>
<evidence type="ECO:0000256" key="2">
    <source>
        <dbReference type="ARBA" id="ARBA00009866"/>
    </source>
</evidence>
<gene>
    <name evidence="13" type="ORF">ONB1V03_LOCUS5520</name>
</gene>
<evidence type="ECO:0000256" key="1">
    <source>
        <dbReference type="ARBA" id="ARBA00004496"/>
    </source>
</evidence>
<organism evidence="13">
    <name type="scientific">Oppiella nova</name>
    <dbReference type="NCBI Taxonomy" id="334625"/>
    <lineage>
        <taxon>Eukaryota</taxon>
        <taxon>Metazoa</taxon>
        <taxon>Ecdysozoa</taxon>
        <taxon>Arthropoda</taxon>
        <taxon>Chelicerata</taxon>
        <taxon>Arachnida</taxon>
        <taxon>Acari</taxon>
        <taxon>Acariformes</taxon>
        <taxon>Sarcoptiformes</taxon>
        <taxon>Oribatida</taxon>
        <taxon>Brachypylina</taxon>
        <taxon>Oppioidea</taxon>
        <taxon>Oppiidae</taxon>
        <taxon>Oppiella</taxon>
    </lineage>
</organism>
<dbReference type="InterPro" id="IPR034743">
    <property type="entry name" value="RH1"/>
</dbReference>
<dbReference type="SUPFAM" id="SSF50998">
    <property type="entry name" value="Quinoprotein alcohol dehydrogenase-like"/>
    <property type="match status" value="1"/>
</dbReference>
<evidence type="ECO:0000256" key="9">
    <source>
        <dbReference type="SAM" id="Coils"/>
    </source>
</evidence>
<accession>A0A7R9LRT5</accession>
<protein>
    <recommendedName>
        <fullName evidence="7">JNK-interacting protein 3</fullName>
    </recommendedName>
    <alternativeName>
        <fullName evidence="8">Protein sunday driver</fullName>
    </alternativeName>
</protein>
<dbReference type="GO" id="GO:0016192">
    <property type="term" value="P:vesicle-mediated transport"/>
    <property type="evidence" value="ECO:0007669"/>
    <property type="project" value="TreeGrafter"/>
</dbReference>
<evidence type="ECO:0000256" key="6">
    <source>
        <dbReference type="ARBA" id="ARBA00064055"/>
    </source>
</evidence>
<evidence type="ECO:0000256" key="4">
    <source>
        <dbReference type="ARBA" id="ARBA00023054"/>
    </source>
</evidence>
<comment type="similarity">
    <text evidence="2">Belongs to the JIP scaffold family.</text>
</comment>
<dbReference type="Proteomes" id="UP000728032">
    <property type="component" value="Unassembled WGS sequence"/>
</dbReference>
<dbReference type="FunFam" id="1.20.5.1000:FF:000001">
    <property type="entry name" value="C-Jun-amino-terminal kinase-interacting protein 3 isoform X2"/>
    <property type="match status" value="1"/>
</dbReference>
<dbReference type="PROSITE" id="PS51777">
    <property type="entry name" value="RH2"/>
    <property type="match status" value="1"/>
</dbReference>
<feature type="region of interest" description="Disordered" evidence="10">
    <location>
        <begin position="750"/>
        <end position="799"/>
    </location>
</feature>
<dbReference type="GO" id="GO:0005737">
    <property type="term" value="C:cytoplasm"/>
    <property type="evidence" value="ECO:0007669"/>
    <property type="project" value="UniProtKB-SubCell"/>
</dbReference>
<sequence>MNEETVDTNANSTSKSTAGLTSASDPLVTTAETVYELGRQLDSPTHVVSERVQTLAAQIYTELQRIINRCNEDEEVVSGLMPLVVNVLETLDMALIENQQFQVELELCKDDNEQLVTAFEKEKLHKKKVEQRLFEFEFTTDEEKQHYQQKIDSLANIVKMLELKAKNSADHSFRLEEKETEMKKEYNKLHDRYNEVLRSHCELMERVKILIGTDEGVTSLTAGANSLTSFSFNKMQTKRNDLEGSGEESNYSEHMRRDSSSPTPRQAWADTEMSLDDNPQSIIEEVDDIPRERDRDYQSLTGQYVHPSEYASTVTDNFFGMEKEIENLITENNELLATKNALNIVKDDLIAKVDELQSELTMCTNEIQQRDAVKERLKSRISALEEELKKCKDDFEDMKQKLSVQKEDEEENVPMAQRKRFTRVEMARVLMERNQYKERLIELQEAIRWSELIKATKSEGEKKSAIWKFFSNLFSSPSAPPTRETAGRGQGSGSPAVRFSSANPTSVTPALDAMRKRARAHQTAGGNDLLLLMDSDLSSERSRALRSVRAHVNRTGNGDRIQAYGWSITGVGESGNQSDERMASNAIKGTSVPVPIYCRPLSGDDIGMKIWCACAVDLTGGEAGFPNDKSDKESALSPVESNKQNPETGAKEPNTALADLESELTQAMSEQSSRSVDSHLSTFVWICSVSHSKSKVTIVNIRSNPGEVLDSFNVKTHLLCISSIPGAKVNDMHGSDGIDADDNEIKVVVKQESRRESTQSDHKLYDRKSESTETKAYESKQTDDTYSREGLTADSTAKGPTLDKLSEYVAYTEPPSPTSTADDISTSSNVFQPMSTCLPTMWTGGQNGMLYVHSSIAQWSHCIASIKLSDSVLQIVHIKGRVFVALANGQCCVFVRSTVTGEWDFTQYYTIDIGVVANSAINSSSDSTNLKSAPNSGGQSTATNPTALYSIRCIEAAKDMIWLGYRNLVFILNSSTLKVVHWFAVHPRKETQVRQLTVLGDGVWVSLRLDSTLKLYSSLKPFQHLQDVDIEPYVSKMLSPKAFSFIRITALRASNNRIWIGTANGVILSIPCGASKEANPSQSTTTIVSSTASGRLSMSTFVPICNLTATQLSFHGHKDAVKFFVCTKNLILSGGEGYIDFRLNGDDDSATSLSKGDRSHLIVWELSP</sequence>
<evidence type="ECO:0000256" key="5">
    <source>
        <dbReference type="ARBA" id="ARBA00059054"/>
    </source>
</evidence>
<dbReference type="GO" id="GO:0005078">
    <property type="term" value="F:MAP-kinase scaffold activity"/>
    <property type="evidence" value="ECO:0007669"/>
    <property type="project" value="InterPro"/>
</dbReference>
<dbReference type="Pfam" id="PF09744">
    <property type="entry name" value="RH1"/>
    <property type="match status" value="1"/>
</dbReference>
<dbReference type="InterPro" id="IPR023005">
    <property type="entry name" value="Nucleoside_diP_kinase_AS"/>
</dbReference>
<dbReference type="EMBL" id="CAJPVJ010002240">
    <property type="protein sequence ID" value="CAG2165988.1"/>
    <property type="molecule type" value="Genomic_DNA"/>
</dbReference>
<dbReference type="GO" id="GO:0030159">
    <property type="term" value="F:signaling receptor complex adaptor activity"/>
    <property type="evidence" value="ECO:0007669"/>
    <property type="project" value="TreeGrafter"/>
</dbReference>
<dbReference type="InterPro" id="IPR034744">
    <property type="entry name" value="RH2"/>
</dbReference>
<evidence type="ECO:0000259" key="12">
    <source>
        <dbReference type="PROSITE" id="PS51777"/>
    </source>
</evidence>
<dbReference type="InterPro" id="IPR032486">
    <property type="entry name" value="JIP_LZII"/>
</dbReference>
<name>A0A7R9LRT5_9ACAR</name>
<dbReference type="Gene3D" id="1.20.5.1000">
    <property type="entry name" value="arf6 gtpase in complex with a specific effector, jip4"/>
    <property type="match status" value="1"/>
</dbReference>
<feature type="region of interest" description="Disordered" evidence="10">
    <location>
        <begin position="238"/>
        <end position="292"/>
    </location>
</feature>
<dbReference type="Pfam" id="PF19056">
    <property type="entry name" value="WD40_2"/>
    <property type="match status" value="1"/>
</dbReference>
<keyword evidence="3" id="KW-0963">Cytoplasm</keyword>
<dbReference type="Gene3D" id="1.20.58.1770">
    <property type="match status" value="1"/>
</dbReference>
<proteinExistence type="inferred from homology"/>
<comment type="subcellular location">
    <subcellularLocation>
        <location evidence="1">Cytoplasm</location>
    </subcellularLocation>
</comment>
<comment type="function">
    <text evidence="5">The JNK-interacting protein (JIP) group of scaffold proteins selectively mediates JNK-signaling by aggregating specific components of the MAPK cascade to form a functional JNK signaling module. May function as a regulator of vesicle transport, through interactions with the JNK-signaling components and motor proteins. Syd is required for efficient kinesin-I mediated axonal transport.</text>
</comment>
<dbReference type="PROSITE" id="PS51776">
    <property type="entry name" value="RH1"/>
    <property type="match status" value="1"/>
</dbReference>
<feature type="coiled-coil region" evidence="9">
    <location>
        <begin position="339"/>
        <end position="446"/>
    </location>
</feature>
<dbReference type="InterPro" id="IPR039911">
    <property type="entry name" value="JIP3/JIP4"/>
</dbReference>
<reference evidence="13" key="1">
    <citation type="submission" date="2020-11" db="EMBL/GenBank/DDBJ databases">
        <authorList>
            <person name="Tran Van P."/>
        </authorList>
    </citation>
    <scope>NUCLEOTIDE SEQUENCE</scope>
</reference>
<feature type="compositionally biased region" description="Polar residues" evidence="10">
    <location>
        <begin position="7"/>
        <end position="23"/>
    </location>
</feature>
<evidence type="ECO:0000313" key="13">
    <source>
        <dbReference type="EMBL" id="CAD7646029.1"/>
    </source>
</evidence>
<dbReference type="Pfam" id="PF16471">
    <property type="entry name" value="JIP_LZII"/>
    <property type="match status" value="1"/>
</dbReference>